<feature type="transmembrane region" description="Helical" evidence="1">
    <location>
        <begin position="27"/>
        <end position="45"/>
    </location>
</feature>
<proteinExistence type="predicted"/>
<reference evidence="2 3" key="1">
    <citation type="submission" date="2016-11" db="EMBL/GenBank/DDBJ databases">
        <authorList>
            <person name="Jaros S."/>
            <person name="Januszkiewicz K."/>
            <person name="Wedrychowicz H."/>
        </authorList>
    </citation>
    <scope>NUCLEOTIDE SEQUENCE [LARGE SCALE GENOMIC DNA]</scope>
    <source>
        <strain evidence="2 3">DSM 13106</strain>
    </source>
</reference>
<dbReference type="STRING" id="1123281.SAMN02745180_00754"/>
<keyword evidence="3" id="KW-1185">Reference proteome</keyword>
<gene>
    <name evidence="2" type="ORF">SAMN02745180_00754</name>
</gene>
<dbReference type="EMBL" id="FQXR01000003">
    <property type="protein sequence ID" value="SHH65951.1"/>
    <property type="molecule type" value="Genomic_DNA"/>
</dbReference>
<keyword evidence="1" id="KW-1133">Transmembrane helix</keyword>
<dbReference type="AlphaFoldDB" id="A0A1M5USJ3"/>
<dbReference type="Proteomes" id="UP000184389">
    <property type="component" value="Unassembled WGS sequence"/>
</dbReference>
<sequence>MSIIILVIVMETRVERVRKQKKEKSKYRFEFLIIIVVVFIFYLGLKATEKSIQELTYVQDQHIFLLNLKVKPSIQLFGKTYDLNVINFIKEFIKSIK</sequence>
<keyword evidence="1" id="KW-0472">Membrane</keyword>
<accession>A0A1M5USJ3</accession>
<name>A0A1M5USJ3_9FIRM</name>
<organism evidence="2 3">
    <name type="scientific">Sporanaerobacter acetigenes DSM 13106</name>
    <dbReference type="NCBI Taxonomy" id="1123281"/>
    <lineage>
        <taxon>Bacteria</taxon>
        <taxon>Bacillati</taxon>
        <taxon>Bacillota</taxon>
        <taxon>Tissierellia</taxon>
        <taxon>Tissierellales</taxon>
        <taxon>Sporanaerobacteraceae</taxon>
        <taxon>Sporanaerobacter</taxon>
    </lineage>
</organism>
<protein>
    <submittedName>
        <fullName evidence="2">Uncharacterized protein</fullName>
    </submittedName>
</protein>
<evidence type="ECO:0000313" key="3">
    <source>
        <dbReference type="Proteomes" id="UP000184389"/>
    </source>
</evidence>
<evidence type="ECO:0000256" key="1">
    <source>
        <dbReference type="SAM" id="Phobius"/>
    </source>
</evidence>
<keyword evidence="1" id="KW-0812">Transmembrane</keyword>
<evidence type="ECO:0000313" key="2">
    <source>
        <dbReference type="EMBL" id="SHH65951.1"/>
    </source>
</evidence>